<dbReference type="FunFam" id="2.30.29.30:FF:000008">
    <property type="entry name" value="GRAM domain containing 1B"/>
    <property type="match status" value="1"/>
</dbReference>
<reference evidence="7 9" key="2">
    <citation type="journal article" date="2013" name="Nature">
        <title>Insights into bilaterian evolution from three spiralian genomes.</title>
        <authorList>
            <person name="Simakov O."/>
            <person name="Marletaz F."/>
            <person name="Cho S.J."/>
            <person name="Edsinger-Gonzales E."/>
            <person name="Havlak P."/>
            <person name="Hellsten U."/>
            <person name="Kuo D.H."/>
            <person name="Larsson T."/>
            <person name="Lv J."/>
            <person name="Arendt D."/>
            <person name="Savage R."/>
            <person name="Osoegawa K."/>
            <person name="de Jong P."/>
            <person name="Grimwood J."/>
            <person name="Chapman J.A."/>
            <person name="Shapiro H."/>
            <person name="Aerts A."/>
            <person name="Otillar R.P."/>
            <person name="Terry A.Y."/>
            <person name="Boore J.L."/>
            <person name="Grigoriev I.V."/>
            <person name="Lindberg D.R."/>
            <person name="Seaver E.C."/>
            <person name="Weisblat D.A."/>
            <person name="Putnam N.H."/>
            <person name="Rokhsar D.S."/>
        </authorList>
    </citation>
    <scope>NUCLEOTIDE SEQUENCE</scope>
</reference>
<dbReference type="GeneID" id="20215046"/>
<dbReference type="Pfam" id="PF16016">
    <property type="entry name" value="VASt"/>
    <property type="match status" value="1"/>
</dbReference>
<dbReference type="InterPro" id="IPR004182">
    <property type="entry name" value="GRAM"/>
</dbReference>
<accession>T1G1U8</accession>
<evidence type="ECO:0000256" key="2">
    <source>
        <dbReference type="ARBA" id="ARBA00022692"/>
    </source>
</evidence>
<feature type="compositionally biased region" description="Acidic residues" evidence="5">
    <location>
        <begin position="227"/>
        <end position="237"/>
    </location>
</feature>
<dbReference type="CDD" id="cd13220">
    <property type="entry name" value="PH-GRAM_GRAMDC"/>
    <property type="match status" value="1"/>
</dbReference>
<dbReference type="Proteomes" id="UP000015101">
    <property type="component" value="Unassembled WGS sequence"/>
</dbReference>
<sequence length="453" mass="52011">SYKSRSEDFKRIFKALPADERLIVDYSCALQKDILIQGRMYLSQSWICFYANIFRWETVIIRCKDITKLTKEKTARVIPNAIQICTKDDKYFFASFGSRDKVFLQLDLVRRNASNGLLMSKPEFWSWVHFYYGDDLALTSDDEDYVPLTSDDKNRFQLYLQMEMGQDQGIEIGKALDLSAAASTATTTTTSSNRSPTCNGIVNSTTLNDDVESFNDDDGGCSADVVKDDEEEEEEGDADYRECEGSEDEESSSGDDLVDYCSKHSHFSIDVLDEAYDLTVDDVFQHVFSDSQIYREFIKTKKTFDVSLNPWSEELDEKGRKVRNISYTLTLDFSIGPKHSPSTEKQVMHTESEPGRFYLIDCECVNEGIPYGENFFITNRYCLSRLSDKRSRLKITSQINYKKNVWGFIKSMPHVILYKNDEDDDIYNVVVVVVVAAADDDDDDDFDDDRDKL</sequence>
<evidence type="ECO:0000256" key="5">
    <source>
        <dbReference type="SAM" id="MobiDB-lite"/>
    </source>
</evidence>
<feature type="compositionally biased region" description="Acidic residues" evidence="5">
    <location>
        <begin position="245"/>
        <end position="257"/>
    </location>
</feature>
<dbReference type="EMBL" id="AMQM01003292">
    <property type="status" value="NOT_ANNOTATED_CDS"/>
    <property type="molecule type" value="Genomic_DNA"/>
</dbReference>
<dbReference type="KEGG" id="hro:HELRODRAFT_74724"/>
<feature type="region of interest" description="Disordered" evidence="5">
    <location>
        <begin position="209"/>
        <end position="257"/>
    </location>
</feature>
<dbReference type="HOGENOM" id="CLU_015189_1_2_1"/>
<evidence type="ECO:0000256" key="1">
    <source>
        <dbReference type="ARBA" id="ARBA00004167"/>
    </source>
</evidence>
<dbReference type="OrthoDB" id="2162691at2759"/>
<dbReference type="InterPro" id="IPR011993">
    <property type="entry name" value="PH-like_dom_sf"/>
</dbReference>
<evidence type="ECO:0000256" key="3">
    <source>
        <dbReference type="ARBA" id="ARBA00022989"/>
    </source>
</evidence>
<dbReference type="Pfam" id="PF02893">
    <property type="entry name" value="GRAM"/>
    <property type="match status" value="1"/>
</dbReference>
<dbReference type="eggNOG" id="KOG1032">
    <property type="taxonomic scope" value="Eukaryota"/>
</dbReference>
<dbReference type="GO" id="GO:0005789">
    <property type="term" value="C:endoplasmic reticulum membrane"/>
    <property type="evidence" value="ECO:0007669"/>
    <property type="project" value="UniProtKB-ARBA"/>
</dbReference>
<feature type="compositionally biased region" description="Acidic residues" evidence="5">
    <location>
        <begin position="209"/>
        <end position="219"/>
    </location>
</feature>
<proteinExistence type="predicted"/>
<comment type="subcellular location">
    <subcellularLocation>
        <location evidence="1">Membrane</location>
        <topology evidence="1">Single-pass membrane protein</topology>
    </subcellularLocation>
</comment>
<dbReference type="SMART" id="SM00568">
    <property type="entry name" value="GRAM"/>
    <property type="match status" value="1"/>
</dbReference>
<reference evidence="9" key="1">
    <citation type="submission" date="2012-12" db="EMBL/GenBank/DDBJ databases">
        <authorList>
            <person name="Hellsten U."/>
            <person name="Grimwood J."/>
            <person name="Chapman J.A."/>
            <person name="Shapiro H."/>
            <person name="Aerts A."/>
            <person name="Otillar R.P."/>
            <person name="Terry A.Y."/>
            <person name="Boore J.L."/>
            <person name="Simakov O."/>
            <person name="Marletaz F."/>
            <person name="Cho S.-J."/>
            <person name="Edsinger-Gonzales E."/>
            <person name="Havlak P."/>
            <person name="Kuo D.-H."/>
            <person name="Larsson T."/>
            <person name="Lv J."/>
            <person name="Arendt D."/>
            <person name="Savage R."/>
            <person name="Osoegawa K."/>
            <person name="de Jong P."/>
            <person name="Lindberg D.R."/>
            <person name="Seaver E.C."/>
            <person name="Weisblat D.A."/>
            <person name="Putnam N.H."/>
            <person name="Grigoriev I.V."/>
            <person name="Rokhsar D.S."/>
        </authorList>
    </citation>
    <scope>NUCLEOTIDE SEQUENCE</scope>
</reference>
<evidence type="ECO:0000313" key="8">
    <source>
        <dbReference type="EnsemblMetazoa" id="HelroP74724"/>
    </source>
</evidence>
<dbReference type="InterPro" id="IPR031968">
    <property type="entry name" value="VASt"/>
</dbReference>
<evidence type="ECO:0000313" key="7">
    <source>
        <dbReference type="EMBL" id="ESO08607.1"/>
    </source>
</evidence>
<keyword evidence="3" id="KW-1133">Transmembrane helix</keyword>
<dbReference type="RefSeq" id="XP_009013537.1">
    <property type="nucleotide sequence ID" value="XM_009015289.1"/>
</dbReference>
<dbReference type="AlphaFoldDB" id="T1G1U8"/>
<dbReference type="PANTHER" id="PTHR23319">
    <property type="entry name" value="GRAM DOMAIN CONTAINING 1B, ISOFORM E"/>
    <property type="match status" value="1"/>
</dbReference>
<dbReference type="EMBL" id="KB096080">
    <property type="protein sequence ID" value="ESO08607.1"/>
    <property type="molecule type" value="Genomic_DNA"/>
</dbReference>
<organism evidence="8 9">
    <name type="scientific">Helobdella robusta</name>
    <name type="common">Californian leech</name>
    <dbReference type="NCBI Taxonomy" id="6412"/>
    <lineage>
        <taxon>Eukaryota</taxon>
        <taxon>Metazoa</taxon>
        <taxon>Spiralia</taxon>
        <taxon>Lophotrochozoa</taxon>
        <taxon>Annelida</taxon>
        <taxon>Clitellata</taxon>
        <taxon>Hirudinea</taxon>
        <taxon>Rhynchobdellida</taxon>
        <taxon>Glossiphoniidae</taxon>
        <taxon>Helobdella</taxon>
    </lineage>
</organism>
<reference evidence="8" key="3">
    <citation type="submission" date="2015-06" db="UniProtKB">
        <authorList>
            <consortium name="EnsemblMetazoa"/>
        </authorList>
    </citation>
    <scope>IDENTIFICATION</scope>
</reference>
<evidence type="ECO:0000259" key="6">
    <source>
        <dbReference type="PROSITE" id="PS51778"/>
    </source>
</evidence>
<dbReference type="InParanoid" id="T1G1U8"/>
<dbReference type="PANTHER" id="PTHR23319:SF4">
    <property type="entry name" value="GRAM DOMAIN CONTAINING 1B, ISOFORM E"/>
    <property type="match status" value="1"/>
</dbReference>
<feature type="domain" description="VASt" evidence="6">
    <location>
        <begin position="266"/>
        <end position="442"/>
    </location>
</feature>
<keyword evidence="2" id="KW-0812">Transmembrane</keyword>
<protein>
    <recommendedName>
        <fullName evidence="6">VASt domain-containing protein</fullName>
    </recommendedName>
</protein>
<keyword evidence="9" id="KW-1185">Reference proteome</keyword>
<evidence type="ECO:0000256" key="4">
    <source>
        <dbReference type="ARBA" id="ARBA00023136"/>
    </source>
</evidence>
<dbReference type="Gene3D" id="2.30.29.30">
    <property type="entry name" value="Pleckstrin-homology domain (PH domain)/Phosphotyrosine-binding domain (PTB)"/>
    <property type="match status" value="1"/>
</dbReference>
<dbReference type="InterPro" id="IPR051482">
    <property type="entry name" value="Cholesterol_transport"/>
</dbReference>
<dbReference type="GO" id="GO:0044232">
    <property type="term" value="C:organelle membrane contact site"/>
    <property type="evidence" value="ECO:0007669"/>
    <property type="project" value="UniProtKB-ARBA"/>
</dbReference>
<name>T1G1U8_HELRO</name>
<keyword evidence="4" id="KW-0472">Membrane</keyword>
<dbReference type="PROSITE" id="PS51778">
    <property type="entry name" value="VAST"/>
    <property type="match status" value="1"/>
</dbReference>
<dbReference type="EnsemblMetazoa" id="HelroT74724">
    <property type="protein sequence ID" value="HelroP74724"/>
    <property type="gene ID" value="HelroG74724"/>
</dbReference>
<dbReference type="CTD" id="20215046"/>
<evidence type="ECO:0000313" key="9">
    <source>
        <dbReference type="Proteomes" id="UP000015101"/>
    </source>
</evidence>
<gene>
    <name evidence="8" type="primary">20215046</name>
    <name evidence="7" type="ORF">HELRODRAFT_74724</name>
</gene>